<feature type="repeat" description="PPR" evidence="1">
    <location>
        <begin position="638"/>
        <end position="672"/>
    </location>
</feature>
<organism evidence="3 4">
    <name type="scientific">Clohesyomyces aquaticus</name>
    <dbReference type="NCBI Taxonomy" id="1231657"/>
    <lineage>
        <taxon>Eukaryota</taxon>
        <taxon>Fungi</taxon>
        <taxon>Dikarya</taxon>
        <taxon>Ascomycota</taxon>
        <taxon>Pezizomycotina</taxon>
        <taxon>Dothideomycetes</taxon>
        <taxon>Pleosporomycetidae</taxon>
        <taxon>Pleosporales</taxon>
        <taxon>Lindgomycetaceae</taxon>
        <taxon>Clohesyomyces</taxon>
    </lineage>
</organism>
<dbReference type="Pfam" id="PF13812">
    <property type="entry name" value="PPR_3"/>
    <property type="match status" value="1"/>
</dbReference>
<dbReference type="AlphaFoldDB" id="A0A1Y1ZT42"/>
<dbReference type="GO" id="GO:0005739">
    <property type="term" value="C:mitochondrion"/>
    <property type="evidence" value="ECO:0007669"/>
    <property type="project" value="TreeGrafter"/>
</dbReference>
<evidence type="ECO:0000256" key="1">
    <source>
        <dbReference type="PROSITE-ProRule" id="PRU00708"/>
    </source>
</evidence>
<feature type="repeat" description="PPR" evidence="1">
    <location>
        <begin position="502"/>
        <end position="536"/>
    </location>
</feature>
<dbReference type="EMBL" id="MCFA01000042">
    <property type="protein sequence ID" value="ORY13429.1"/>
    <property type="molecule type" value="Genomic_DNA"/>
</dbReference>
<dbReference type="GO" id="GO:0140053">
    <property type="term" value="P:mitochondrial gene expression"/>
    <property type="evidence" value="ECO:0007669"/>
    <property type="project" value="TreeGrafter"/>
</dbReference>
<evidence type="ECO:0008006" key="5">
    <source>
        <dbReference type="Google" id="ProtNLM"/>
    </source>
</evidence>
<dbReference type="OrthoDB" id="185373at2759"/>
<sequence>MSSYICRQCRSRILQCTASLRSPHLRSASTFTSLRRADDVYQPTPSDAQDQTPNPDNDTNAGSGETKGPRIIFDRGQGARVEGAFPATKVFTPGRYSRYTQPASEGENRTPIHLDKAGFGSSAADSNAETGPWSIRKPRTYESQIETSIRAGSLHAAWEQLLTKYPSKDCAALVASGEKSERSVSGRTFGLFQHTVTKEFCRGANVPVSPTEALKKLEGLGVGFPKIWETTLRTLTHQVLRESTLGEQPTQRSNDLLLELISVWRLFFRYKGSFDLDQKLGDDAWPLIPNAQALRAENAGTAVWDFPVRLQRYHPKVVGSPSIGFCAATIFSILNERKSPLVEVDDNLRVQNEPFLRLLAHTLAGADIESPLGHTSMSEFQALPESVRKNITEKIKVAPSEAMARVGLKYSDLPARPGRQDRDPLEAMYFGKIARAVRETARKDILGKIWDDVVREYTQTDGKSAVPSRLYNAFLTGFMAVFEPSKSIEVWNHMIASGIVPDAKSWTAMLTGCERARDLNGLKQMWARMVASGVRPDIYAWTARIHALMFLRNSAKALEAMDEMGRNWIAGEQAMKAASKPHSQTPTPKVNPHVKPTIEVVNAAISGMVGIRNLRFESKAEMVQKILLWGCGFGLKPDAHTYNTLIQFYLSASDYKTASRLLRNMESEGLEPDIVTYTTLLRAAFDDQSFSAATPSLQTEKVLTILNGLEAQGLKLNSYLYSSAVDRLLKQHNNFSAARAVVQHMTSRNLIPGPQMYTSLISHYFQADPPDVDAVDAIWLQISSVPGTPVDKVLFDRTIEGYARVGEVGKMMATLGRMSSQGKLPGYTALAAVVRALAEAGEFDRARDVVRDVSNGEGVARGGITGATFGRKDFWDTVREFGVLEDGREFEGALHEYAYEGEGEDGLGEVEEAGDRESVDAGSGEMDGHDAPAPVSTRPTDHGAL</sequence>
<keyword evidence="4" id="KW-1185">Reference proteome</keyword>
<evidence type="ECO:0000256" key="2">
    <source>
        <dbReference type="SAM" id="MobiDB-lite"/>
    </source>
</evidence>
<dbReference type="PANTHER" id="PTHR47938">
    <property type="entry name" value="RESPIRATORY COMPLEX I CHAPERONE (CIA84), PUTATIVE (AFU_ORTHOLOGUE AFUA_2G06020)-RELATED"/>
    <property type="match status" value="1"/>
</dbReference>
<dbReference type="InterPro" id="IPR011990">
    <property type="entry name" value="TPR-like_helical_dom_sf"/>
</dbReference>
<dbReference type="Pfam" id="PF13041">
    <property type="entry name" value="PPR_2"/>
    <property type="match status" value="1"/>
</dbReference>
<comment type="caution">
    <text evidence="3">The sequence shown here is derived from an EMBL/GenBank/DDBJ whole genome shotgun (WGS) entry which is preliminary data.</text>
</comment>
<feature type="region of interest" description="Disordered" evidence="2">
    <location>
        <begin position="901"/>
        <end position="945"/>
    </location>
</feature>
<feature type="compositionally biased region" description="Basic and acidic residues" evidence="2">
    <location>
        <begin position="106"/>
        <end position="116"/>
    </location>
</feature>
<dbReference type="GO" id="GO:0003729">
    <property type="term" value="F:mRNA binding"/>
    <property type="evidence" value="ECO:0007669"/>
    <property type="project" value="TreeGrafter"/>
</dbReference>
<accession>A0A1Y1ZT42</accession>
<reference evidence="3 4" key="1">
    <citation type="submission" date="2016-07" db="EMBL/GenBank/DDBJ databases">
        <title>Pervasive Adenine N6-methylation of Active Genes in Fungi.</title>
        <authorList>
            <consortium name="DOE Joint Genome Institute"/>
            <person name="Mondo S.J."/>
            <person name="Dannebaum R.O."/>
            <person name="Kuo R.C."/>
            <person name="Labutti K."/>
            <person name="Haridas S."/>
            <person name="Kuo A."/>
            <person name="Salamov A."/>
            <person name="Ahrendt S.R."/>
            <person name="Lipzen A."/>
            <person name="Sullivan W."/>
            <person name="Andreopoulos W.B."/>
            <person name="Clum A."/>
            <person name="Lindquist E."/>
            <person name="Daum C."/>
            <person name="Ramamoorthy G.K."/>
            <person name="Gryganskyi A."/>
            <person name="Culley D."/>
            <person name="Magnuson J.K."/>
            <person name="James T.Y."/>
            <person name="O'Malley M.A."/>
            <person name="Stajich J.E."/>
            <person name="Spatafora J.W."/>
            <person name="Visel A."/>
            <person name="Grigoriev I.V."/>
        </authorList>
    </citation>
    <scope>NUCLEOTIDE SEQUENCE [LARGE SCALE GENOMIC DNA]</scope>
    <source>
        <strain evidence="3 4">CBS 115471</strain>
    </source>
</reference>
<dbReference type="NCBIfam" id="TIGR00756">
    <property type="entry name" value="PPR"/>
    <property type="match status" value="3"/>
</dbReference>
<evidence type="ECO:0000313" key="3">
    <source>
        <dbReference type="EMBL" id="ORY13429.1"/>
    </source>
</evidence>
<evidence type="ECO:0000313" key="4">
    <source>
        <dbReference type="Proteomes" id="UP000193144"/>
    </source>
</evidence>
<dbReference type="Gene3D" id="1.25.40.10">
    <property type="entry name" value="Tetratricopeptide repeat domain"/>
    <property type="match status" value="3"/>
</dbReference>
<feature type="region of interest" description="Disordered" evidence="2">
    <location>
        <begin position="35"/>
        <end position="71"/>
    </location>
</feature>
<proteinExistence type="predicted"/>
<gene>
    <name evidence="3" type="ORF">BCR34DRAFT_535696</name>
</gene>
<name>A0A1Y1ZT42_9PLEO</name>
<dbReference type="STRING" id="1231657.A0A1Y1ZT42"/>
<feature type="region of interest" description="Disordered" evidence="2">
    <location>
        <begin position="96"/>
        <end position="135"/>
    </location>
</feature>
<dbReference type="InterPro" id="IPR002885">
    <property type="entry name" value="PPR_rpt"/>
</dbReference>
<protein>
    <recommendedName>
        <fullName evidence="5">Pentatricopeptide repeat protein</fullName>
    </recommendedName>
</protein>
<dbReference type="PANTHER" id="PTHR47938:SF35">
    <property type="entry name" value="PENTATRICOPEPTIDE REPEAT-CONTAINING PROTEIN 4, MITOCHONDRIAL-RELATED"/>
    <property type="match status" value="1"/>
</dbReference>
<feature type="compositionally biased region" description="Acidic residues" evidence="2">
    <location>
        <begin position="901"/>
        <end position="912"/>
    </location>
</feature>
<dbReference type="Proteomes" id="UP000193144">
    <property type="component" value="Unassembled WGS sequence"/>
</dbReference>
<feature type="compositionally biased region" description="Polar residues" evidence="2">
    <location>
        <begin position="43"/>
        <end position="63"/>
    </location>
</feature>
<dbReference type="PROSITE" id="PS51375">
    <property type="entry name" value="PPR"/>
    <property type="match status" value="2"/>
</dbReference>